<comment type="caution">
    <text evidence="1">The sequence shown here is derived from an EMBL/GenBank/DDBJ whole genome shotgun (WGS) entry which is preliminary data.</text>
</comment>
<dbReference type="Proteomes" id="UP001320706">
    <property type="component" value="Unassembled WGS sequence"/>
</dbReference>
<organism evidence="1 2">
    <name type="scientific">Zalaria obscura</name>
    <dbReference type="NCBI Taxonomy" id="2024903"/>
    <lineage>
        <taxon>Eukaryota</taxon>
        <taxon>Fungi</taxon>
        <taxon>Dikarya</taxon>
        <taxon>Ascomycota</taxon>
        <taxon>Pezizomycotina</taxon>
        <taxon>Dothideomycetes</taxon>
        <taxon>Dothideomycetidae</taxon>
        <taxon>Dothideales</taxon>
        <taxon>Zalariaceae</taxon>
        <taxon>Zalaria</taxon>
    </lineage>
</organism>
<evidence type="ECO:0000313" key="1">
    <source>
        <dbReference type="EMBL" id="KAK8203328.1"/>
    </source>
</evidence>
<sequence>MGYHVDGLKFAGGSFSLFPEDKLRELIDLAHQHNVYVSTGGWLEHVLTQSDANVAVDRYLAKCKSLGFDVIEISSGFLSFPGDDWLRLVDRVHNAGLKAKPELGIQFGAGGDTEASELESIGTSDPSRVINMAKRFIDAGVERMMIESEGITENVKQWRTDVIQAILRDIPMEKVMFEAADPKVFNWYIREFGVDVNVFVDHSQIVQLSCLRSGIWGMSDTFGKITTFQVKYGTGRDATSLSPSELQSGAKAFMASIIVYNCALNLTKLSILLQYLRIFIQRWFRIACWVMVGVVITYAVWMIMSTLFLCLPTSYFWNSNQHGHCVNKWIEWFFNIGVNIVTDLTILCLPMPLLKKLQLPKKQKIALMLVFALGGFVCIVSFIRLHFLVVIYHTSSSDIAANVSAAIWSAVEVNVAIICASLPSLKACISRLFPRFFSTVDYTHTNTVSSKRGGGGGRSKSDFGVEYLENPFAAMGTGEAGTDGYGAKAGMGIKSPYSQRSFVRATKAPDNDIEMQVAAPGVLRTHRSLQSQDRQINVVTVVEHEYETKESAGESVRRGSDSESETYLFHQDGHDPLR</sequence>
<name>A0ACC3SCA8_9PEZI</name>
<dbReference type="EMBL" id="JAMKPW020000031">
    <property type="protein sequence ID" value="KAK8203328.1"/>
    <property type="molecule type" value="Genomic_DNA"/>
</dbReference>
<protein>
    <submittedName>
        <fullName evidence="1">Uncharacterized protein</fullName>
    </submittedName>
</protein>
<evidence type="ECO:0000313" key="2">
    <source>
        <dbReference type="Proteomes" id="UP001320706"/>
    </source>
</evidence>
<gene>
    <name evidence="1" type="ORF">M8818_005306</name>
</gene>
<accession>A0ACC3SCA8</accession>
<keyword evidence="2" id="KW-1185">Reference proteome</keyword>
<reference evidence="1" key="1">
    <citation type="submission" date="2024-02" db="EMBL/GenBank/DDBJ databases">
        <title>Metagenome Assembled Genome of Zalaria obscura JY119.</title>
        <authorList>
            <person name="Vighnesh L."/>
            <person name="Jagadeeshwari U."/>
            <person name="Venkata Ramana C."/>
            <person name="Sasikala C."/>
        </authorList>
    </citation>
    <scope>NUCLEOTIDE SEQUENCE</scope>
    <source>
        <strain evidence="1">JY119</strain>
    </source>
</reference>
<proteinExistence type="predicted"/>